<dbReference type="GO" id="GO:0004252">
    <property type="term" value="F:serine-type endopeptidase activity"/>
    <property type="evidence" value="ECO:0007669"/>
    <property type="project" value="InterPro"/>
</dbReference>
<dbReference type="PaxDb" id="30732-ENSOMEP00000014308"/>
<comment type="subcellular location">
    <subcellularLocation>
        <location evidence="1">Membrane</location>
        <topology evidence="1">Multi-pass membrane protein</topology>
    </subcellularLocation>
</comment>
<dbReference type="Ensembl" id="ENSOMET00000022178.1">
    <property type="protein sequence ID" value="ENSOMEP00000014308.1"/>
    <property type="gene ID" value="ENSOMEG00000015790.1"/>
</dbReference>
<dbReference type="OMA" id="GAVIIWR"/>
<protein>
    <recommendedName>
        <fullName evidence="7">Peptidase S54 rhomboid domain-containing protein</fullName>
    </recommendedName>
</protein>
<dbReference type="SUPFAM" id="SSF144091">
    <property type="entry name" value="Rhomboid-like"/>
    <property type="match status" value="1"/>
</dbReference>
<dbReference type="InterPro" id="IPR035952">
    <property type="entry name" value="Rhomboid-like_sf"/>
</dbReference>
<evidence type="ECO:0000259" key="7">
    <source>
        <dbReference type="Pfam" id="PF01694"/>
    </source>
</evidence>
<feature type="compositionally biased region" description="Low complexity" evidence="5">
    <location>
        <begin position="289"/>
        <end position="298"/>
    </location>
</feature>
<reference evidence="8" key="1">
    <citation type="submission" date="2025-08" db="UniProtKB">
        <authorList>
            <consortium name="Ensembl"/>
        </authorList>
    </citation>
    <scope>IDENTIFICATION</scope>
</reference>
<dbReference type="STRING" id="30732.ENSOMEP00000014308"/>
<dbReference type="GeneTree" id="ENSGT00940000165977"/>
<reference evidence="8" key="2">
    <citation type="submission" date="2025-09" db="UniProtKB">
        <authorList>
            <consortium name="Ensembl"/>
        </authorList>
    </citation>
    <scope>IDENTIFICATION</scope>
</reference>
<evidence type="ECO:0000256" key="6">
    <source>
        <dbReference type="SAM" id="Phobius"/>
    </source>
</evidence>
<sequence>MKLNEYLKMVLGVFKDCVPAMTCGGVVVVLLSCVLFAIQTSFSLSDGIFSLGAAVLQSGRVHVLVVFPFYHRTAAQLLLNAAAVLFLCGGAEKGVGTIRFLLLFLLLSATTGLLYSFLDLLQDANMRSPADGSIPVTLSCVAVTAARSKMPRSFMCGLSFPTMALPFALLVVCTALIPRSVLPCNVIAVLVGLAFGAGWFSLLDMSEARAAVLEKVIPFRFLKTIRGVTFVPASVEERRKTLLPQINPSPGSYPVQSYAPLSSVGSTHATPTMHEGWQNFGPFGGSGHAPGHAPASGGHSHGHDHGHNHGHSHGHFGQSCNHSHGLYVQCFGNPHLKRNK</sequence>
<dbReference type="PROSITE" id="PS51257">
    <property type="entry name" value="PROKAR_LIPOPROTEIN"/>
    <property type="match status" value="1"/>
</dbReference>
<keyword evidence="3 6" id="KW-1133">Transmembrane helix</keyword>
<keyword evidence="4 6" id="KW-0472">Membrane</keyword>
<evidence type="ECO:0000256" key="5">
    <source>
        <dbReference type="SAM" id="MobiDB-lite"/>
    </source>
</evidence>
<name>A0A3B3CAH8_ORYME</name>
<feature type="transmembrane region" description="Helical" evidence="6">
    <location>
        <begin position="154"/>
        <end position="177"/>
    </location>
</feature>
<evidence type="ECO:0000313" key="9">
    <source>
        <dbReference type="Proteomes" id="UP000261560"/>
    </source>
</evidence>
<keyword evidence="9" id="KW-1185">Reference proteome</keyword>
<dbReference type="AlphaFoldDB" id="A0A3B3CAH8"/>
<dbReference type="Proteomes" id="UP000261560">
    <property type="component" value="Unplaced"/>
</dbReference>
<dbReference type="InterPro" id="IPR022764">
    <property type="entry name" value="Peptidase_S54_rhomboid_dom"/>
</dbReference>
<evidence type="ECO:0000256" key="1">
    <source>
        <dbReference type="ARBA" id="ARBA00004141"/>
    </source>
</evidence>
<evidence type="ECO:0000313" key="8">
    <source>
        <dbReference type="Ensembl" id="ENSOMEP00000014308.1"/>
    </source>
</evidence>
<dbReference type="GO" id="GO:0016020">
    <property type="term" value="C:membrane"/>
    <property type="evidence" value="ECO:0007669"/>
    <property type="project" value="UniProtKB-SubCell"/>
</dbReference>
<feature type="domain" description="Peptidase S54 rhomboid" evidence="7">
    <location>
        <begin position="61"/>
        <end position="198"/>
    </location>
</feature>
<evidence type="ECO:0000256" key="3">
    <source>
        <dbReference type="ARBA" id="ARBA00022989"/>
    </source>
</evidence>
<feature type="transmembrane region" description="Helical" evidence="6">
    <location>
        <begin position="183"/>
        <end position="203"/>
    </location>
</feature>
<proteinExistence type="predicted"/>
<feature type="region of interest" description="Disordered" evidence="5">
    <location>
        <begin position="281"/>
        <end position="317"/>
    </location>
</feature>
<organism evidence="8 9">
    <name type="scientific">Oryzias melastigma</name>
    <name type="common">Marine medaka</name>
    <dbReference type="NCBI Taxonomy" id="30732"/>
    <lineage>
        <taxon>Eukaryota</taxon>
        <taxon>Metazoa</taxon>
        <taxon>Chordata</taxon>
        <taxon>Craniata</taxon>
        <taxon>Vertebrata</taxon>
        <taxon>Euteleostomi</taxon>
        <taxon>Actinopterygii</taxon>
        <taxon>Neopterygii</taxon>
        <taxon>Teleostei</taxon>
        <taxon>Neoteleostei</taxon>
        <taxon>Acanthomorphata</taxon>
        <taxon>Ovalentaria</taxon>
        <taxon>Atherinomorphae</taxon>
        <taxon>Beloniformes</taxon>
        <taxon>Adrianichthyidae</taxon>
        <taxon>Oryziinae</taxon>
        <taxon>Oryzias</taxon>
    </lineage>
</organism>
<accession>A0A3B3CAH8</accession>
<feature type="transmembrane region" description="Helical" evidence="6">
    <location>
        <begin position="100"/>
        <end position="118"/>
    </location>
</feature>
<keyword evidence="2 6" id="KW-0812">Transmembrane</keyword>
<dbReference type="Gene3D" id="1.20.1540.10">
    <property type="entry name" value="Rhomboid-like"/>
    <property type="match status" value="1"/>
</dbReference>
<evidence type="ECO:0000256" key="4">
    <source>
        <dbReference type="ARBA" id="ARBA00023136"/>
    </source>
</evidence>
<dbReference type="Pfam" id="PF01694">
    <property type="entry name" value="Rhomboid"/>
    <property type="match status" value="1"/>
</dbReference>
<evidence type="ECO:0000256" key="2">
    <source>
        <dbReference type="ARBA" id="ARBA00022692"/>
    </source>
</evidence>
<feature type="transmembrane region" description="Helical" evidence="6">
    <location>
        <begin position="20"/>
        <end position="42"/>
    </location>
</feature>